<dbReference type="Pfam" id="PF08241">
    <property type="entry name" value="Methyltransf_11"/>
    <property type="match status" value="1"/>
</dbReference>
<comment type="caution">
    <text evidence="2">The sequence shown here is derived from an EMBL/GenBank/DDBJ whole genome shotgun (WGS) entry which is preliminary data.</text>
</comment>
<organism evidence="2 3">
    <name type="scientific">Lawsonibacter faecis</name>
    <dbReference type="NCBI Taxonomy" id="2763052"/>
    <lineage>
        <taxon>Bacteria</taxon>
        <taxon>Bacillati</taxon>
        <taxon>Bacillota</taxon>
        <taxon>Clostridia</taxon>
        <taxon>Eubacteriales</taxon>
        <taxon>Oscillospiraceae</taxon>
        <taxon>Lawsonibacter</taxon>
    </lineage>
</organism>
<sequence length="203" mass="21980">MNDYQEKSRRAFDGQAADYDTGHFGDHARKLYGVLLSQVMQIPHAAVLDLGCGTGELLARFLEQAPKARCAGLDLSEGMLSVAREKLGDRAELVRGDAERLPFGDGVFDVVLCSDSFHHYPDPRAVLAEVSRVLSPGGVFLLGDCTAPGAVRGLMNLLLPLSREGDVRLYGRKELRGLLDAAGFHGGECRKIDATSLLAWGIR</sequence>
<protein>
    <submittedName>
        <fullName evidence="2">Methyltransferase domain-containing protein</fullName>
    </submittedName>
</protein>
<dbReference type="InterPro" id="IPR029063">
    <property type="entry name" value="SAM-dependent_MTases_sf"/>
</dbReference>
<gene>
    <name evidence="2" type="ORF">H8S62_11065</name>
</gene>
<proteinExistence type="predicted"/>
<name>A0A8J6JMK9_9FIRM</name>
<evidence type="ECO:0000313" key="2">
    <source>
        <dbReference type="EMBL" id="MBC5737545.1"/>
    </source>
</evidence>
<dbReference type="GO" id="GO:0032259">
    <property type="term" value="P:methylation"/>
    <property type="evidence" value="ECO:0007669"/>
    <property type="project" value="UniProtKB-KW"/>
</dbReference>
<feature type="domain" description="Methyltransferase type 11" evidence="1">
    <location>
        <begin position="48"/>
        <end position="141"/>
    </location>
</feature>
<keyword evidence="3" id="KW-1185">Reference proteome</keyword>
<keyword evidence="2" id="KW-0808">Transferase</keyword>
<evidence type="ECO:0000259" key="1">
    <source>
        <dbReference type="Pfam" id="PF08241"/>
    </source>
</evidence>
<dbReference type="InterPro" id="IPR013216">
    <property type="entry name" value="Methyltransf_11"/>
</dbReference>
<dbReference type="Gene3D" id="3.40.50.150">
    <property type="entry name" value="Vaccinia Virus protein VP39"/>
    <property type="match status" value="1"/>
</dbReference>
<keyword evidence="2" id="KW-0489">Methyltransferase</keyword>
<dbReference type="PANTHER" id="PTHR43591">
    <property type="entry name" value="METHYLTRANSFERASE"/>
    <property type="match status" value="1"/>
</dbReference>
<reference evidence="2" key="1">
    <citation type="submission" date="2020-08" db="EMBL/GenBank/DDBJ databases">
        <title>Genome public.</title>
        <authorList>
            <person name="Liu C."/>
            <person name="Sun Q."/>
        </authorList>
    </citation>
    <scope>NUCLEOTIDE SEQUENCE</scope>
    <source>
        <strain evidence="2">NSJ-52</strain>
    </source>
</reference>
<dbReference type="SUPFAM" id="SSF53335">
    <property type="entry name" value="S-adenosyl-L-methionine-dependent methyltransferases"/>
    <property type="match status" value="1"/>
</dbReference>
<dbReference type="Proteomes" id="UP000607645">
    <property type="component" value="Unassembled WGS sequence"/>
</dbReference>
<accession>A0A8J6JMK9</accession>
<dbReference type="AlphaFoldDB" id="A0A8J6JMK9"/>
<dbReference type="EMBL" id="JACOPQ010000008">
    <property type="protein sequence ID" value="MBC5737545.1"/>
    <property type="molecule type" value="Genomic_DNA"/>
</dbReference>
<dbReference type="CDD" id="cd02440">
    <property type="entry name" value="AdoMet_MTases"/>
    <property type="match status" value="1"/>
</dbReference>
<dbReference type="RefSeq" id="WP_186919357.1">
    <property type="nucleotide sequence ID" value="NZ_JACOPQ010000008.1"/>
</dbReference>
<dbReference type="GO" id="GO:0008757">
    <property type="term" value="F:S-adenosylmethionine-dependent methyltransferase activity"/>
    <property type="evidence" value="ECO:0007669"/>
    <property type="project" value="InterPro"/>
</dbReference>
<evidence type="ECO:0000313" key="3">
    <source>
        <dbReference type="Proteomes" id="UP000607645"/>
    </source>
</evidence>